<evidence type="ECO:0000256" key="2">
    <source>
        <dbReference type="ARBA" id="ARBA00022598"/>
    </source>
</evidence>
<dbReference type="AlphaFoldDB" id="A0A0F0L2I2"/>
<dbReference type="InterPro" id="IPR000873">
    <property type="entry name" value="AMP-dep_synth/lig_dom"/>
</dbReference>
<dbReference type="PATRIC" id="fig|582680.7.peg.960"/>
<dbReference type="OrthoDB" id="9803968at2"/>
<keyword evidence="6" id="KW-1185">Reference proteome</keyword>
<dbReference type="PANTHER" id="PTHR43767:SF1">
    <property type="entry name" value="NONRIBOSOMAL PEPTIDE SYNTHASE PES1 (EUROFUNG)-RELATED"/>
    <property type="match status" value="1"/>
</dbReference>
<comment type="similarity">
    <text evidence="1">Belongs to the ATP-dependent AMP-binding enzyme family.</text>
</comment>
<dbReference type="GO" id="GO:0004467">
    <property type="term" value="F:long-chain fatty acid-CoA ligase activity"/>
    <property type="evidence" value="ECO:0007669"/>
    <property type="project" value="UniProtKB-EC"/>
</dbReference>
<dbReference type="Pfam" id="PF13193">
    <property type="entry name" value="AMP-binding_C"/>
    <property type="match status" value="1"/>
</dbReference>
<evidence type="ECO:0000313" key="5">
    <source>
        <dbReference type="EMBL" id="KJL26595.1"/>
    </source>
</evidence>
<dbReference type="Gene3D" id="3.40.50.12780">
    <property type="entry name" value="N-terminal domain of ligase-like"/>
    <property type="match status" value="1"/>
</dbReference>
<dbReference type="PANTHER" id="PTHR43767">
    <property type="entry name" value="LONG-CHAIN-FATTY-ACID--COA LIGASE"/>
    <property type="match status" value="1"/>
</dbReference>
<dbReference type="Pfam" id="PF00501">
    <property type="entry name" value="AMP-binding"/>
    <property type="match status" value="1"/>
</dbReference>
<dbReference type="InterPro" id="IPR050237">
    <property type="entry name" value="ATP-dep_AMP-bd_enzyme"/>
</dbReference>
<name>A0A0F0L2I2_9MICO</name>
<dbReference type="Gene3D" id="3.30.300.30">
    <property type="match status" value="1"/>
</dbReference>
<evidence type="ECO:0000256" key="1">
    <source>
        <dbReference type="ARBA" id="ARBA00006432"/>
    </source>
</evidence>
<dbReference type="SUPFAM" id="SSF56801">
    <property type="entry name" value="Acetyl-CoA synthetase-like"/>
    <property type="match status" value="1"/>
</dbReference>
<dbReference type="PROSITE" id="PS00455">
    <property type="entry name" value="AMP_BINDING"/>
    <property type="match status" value="1"/>
</dbReference>
<feature type="domain" description="AMP-binding enzyme C-terminal" evidence="4">
    <location>
        <begin position="432"/>
        <end position="506"/>
    </location>
</feature>
<dbReference type="Proteomes" id="UP000033448">
    <property type="component" value="Unassembled WGS sequence"/>
</dbReference>
<feature type="domain" description="AMP-dependent synthetase/ligase" evidence="3">
    <location>
        <begin position="13"/>
        <end position="381"/>
    </location>
</feature>
<evidence type="ECO:0000313" key="6">
    <source>
        <dbReference type="Proteomes" id="UP000033448"/>
    </source>
</evidence>
<sequence>MSTVDISAITQIARHAKVHPSMVAVNYEGREVTYAELHELAGRFAAGLRADGVGPGDRVAYAGHNSLTFLVTYFAAIWVGAAFVPVNFRLAAPEVRAVIEDSRPDLVVAESAHAMLIDGFLDEVAVRRSLLVDDDPWLESPAGLSDGWHSFERFRTAHAEAPPHVPQSDADLAALLYTSGTTGKPKGVMLTHGNLWWNWVNVDSVVDTRFGDVCFAAAPLFHIGGFNAVALRTITRGGTLVVRRAFDPAQALRDLEDLQVNSMFLVPAMLAGIQRQPGFADADLSQLRSTIAAGAPVPPALIAAYAEKGVLIQQAWGLTETSPFSTYLEASMTEAKLGSCGIGMPYTRVRVVDPATLDDVTEAGRTGELWVNGPNVSSGYWNNPDATTGVFTPDGWFRTGDIGYADDDGYLFIVDRLKDMVISGGENVYPAEIENVLSAHVAIADVAVIGVPDEKWGEAVCAVVAFRGEALTIDALRAFLTGTIARYKLPSRLVVLGSVPRNGAGKLDKPLIRQIVSELPDARVSAIDAPTFTGAVPVPAPKP</sequence>
<dbReference type="EMBL" id="JYIT01000063">
    <property type="protein sequence ID" value="KJL26595.1"/>
    <property type="molecule type" value="Genomic_DNA"/>
</dbReference>
<reference evidence="5 6" key="1">
    <citation type="submission" date="2015-02" db="EMBL/GenBank/DDBJ databases">
        <title>Draft genome sequences of ten Microbacterium spp. with emphasis on heavy metal contaminated environments.</title>
        <authorList>
            <person name="Corretto E."/>
        </authorList>
    </citation>
    <scope>NUCLEOTIDE SEQUENCE [LARGE SCALE GENOMIC DNA]</scope>
    <source>
        <strain evidence="5 6">DSM 23848</strain>
    </source>
</reference>
<evidence type="ECO:0000259" key="4">
    <source>
        <dbReference type="Pfam" id="PF13193"/>
    </source>
</evidence>
<dbReference type="FunFam" id="3.30.300.30:FF:000008">
    <property type="entry name" value="2,3-dihydroxybenzoate-AMP ligase"/>
    <property type="match status" value="1"/>
</dbReference>
<dbReference type="InterPro" id="IPR045851">
    <property type="entry name" value="AMP-bd_C_sf"/>
</dbReference>
<gene>
    <name evidence="5" type="ORF">RL72_00927</name>
</gene>
<dbReference type="InterPro" id="IPR025110">
    <property type="entry name" value="AMP-bd_C"/>
</dbReference>
<dbReference type="InterPro" id="IPR042099">
    <property type="entry name" value="ANL_N_sf"/>
</dbReference>
<dbReference type="InterPro" id="IPR020845">
    <property type="entry name" value="AMP-binding_CS"/>
</dbReference>
<keyword evidence="2 5" id="KW-0436">Ligase</keyword>
<protein>
    <submittedName>
        <fullName evidence="5">Long-chain-fatty-acid--CoA ligase FadD13</fullName>
        <ecNumber evidence="5">6.2.1.3</ecNumber>
    </submittedName>
</protein>
<evidence type="ECO:0000259" key="3">
    <source>
        <dbReference type="Pfam" id="PF00501"/>
    </source>
</evidence>
<proteinExistence type="inferred from homology"/>
<comment type="caution">
    <text evidence="5">The sequence shown here is derived from an EMBL/GenBank/DDBJ whole genome shotgun (WGS) entry which is preliminary data.</text>
</comment>
<organism evidence="5 6">
    <name type="scientific">Microbacterium azadirachtae</name>
    <dbReference type="NCBI Taxonomy" id="582680"/>
    <lineage>
        <taxon>Bacteria</taxon>
        <taxon>Bacillati</taxon>
        <taxon>Actinomycetota</taxon>
        <taxon>Actinomycetes</taxon>
        <taxon>Micrococcales</taxon>
        <taxon>Microbacteriaceae</taxon>
        <taxon>Microbacterium</taxon>
    </lineage>
</organism>
<accession>A0A0F0L2I2</accession>
<dbReference type="EC" id="6.2.1.3" evidence="5"/>